<name>A0A951QFV4_9CYAN</name>
<evidence type="ECO:0000313" key="2">
    <source>
        <dbReference type="Proteomes" id="UP000757435"/>
    </source>
</evidence>
<proteinExistence type="predicted"/>
<gene>
    <name evidence="1" type="ORF">KME15_25770</name>
</gene>
<reference evidence="1" key="2">
    <citation type="journal article" date="2022" name="Microbiol. Resour. Announc.">
        <title>Metagenome Sequencing to Explore Phylogenomics of Terrestrial Cyanobacteria.</title>
        <authorList>
            <person name="Ward R.D."/>
            <person name="Stajich J.E."/>
            <person name="Johansen J.R."/>
            <person name="Huntemann M."/>
            <person name="Clum A."/>
            <person name="Foster B."/>
            <person name="Foster B."/>
            <person name="Roux S."/>
            <person name="Palaniappan K."/>
            <person name="Varghese N."/>
            <person name="Mukherjee S."/>
            <person name="Reddy T.B.K."/>
            <person name="Daum C."/>
            <person name="Copeland A."/>
            <person name="Chen I.A."/>
            <person name="Ivanova N.N."/>
            <person name="Kyrpides N.C."/>
            <person name="Shapiro N."/>
            <person name="Eloe-Fadrosh E.A."/>
            <person name="Pietrasiak N."/>
        </authorList>
    </citation>
    <scope>NUCLEOTIDE SEQUENCE</scope>
    <source>
        <strain evidence="1">UHER 2000/2452</strain>
    </source>
</reference>
<reference evidence="1" key="1">
    <citation type="submission" date="2021-05" db="EMBL/GenBank/DDBJ databases">
        <authorList>
            <person name="Pietrasiak N."/>
            <person name="Ward R."/>
            <person name="Stajich J.E."/>
            <person name="Kurbessoian T."/>
        </authorList>
    </citation>
    <scope>NUCLEOTIDE SEQUENCE</scope>
    <source>
        <strain evidence="1">UHER 2000/2452</strain>
    </source>
</reference>
<dbReference type="AlphaFoldDB" id="A0A951QFV4"/>
<accession>A0A951QFV4</accession>
<dbReference type="Proteomes" id="UP000757435">
    <property type="component" value="Unassembled WGS sequence"/>
</dbReference>
<comment type="caution">
    <text evidence="1">The sequence shown here is derived from an EMBL/GenBank/DDBJ whole genome shotgun (WGS) entry which is preliminary data.</text>
</comment>
<evidence type="ECO:0000313" key="1">
    <source>
        <dbReference type="EMBL" id="MBW4662080.1"/>
    </source>
</evidence>
<organism evidence="1 2">
    <name type="scientific">Drouetiella hepatica Uher 2000/2452</name>
    <dbReference type="NCBI Taxonomy" id="904376"/>
    <lineage>
        <taxon>Bacteria</taxon>
        <taxon>Bacillati</taxon>
        <taxon>Cyanobacteriota</taxon>
        <taxon>Cyanophyceae</taxon>
        <taxon>Oculatellales</taxon>
        <taxon>Oculatellaceae</taxon>
        <taxon>Drouetiella</taxon>
    </lineage>
</organism>
<dbReference type="EMBL" id="JAHHHD010000056">
    <property type="protein sequence ID" value="MBW4662080.1"/>
    <property type="molecule type" value="Genomic_DNA"/>
</dbReference>
<evidence type="ECO:0008006" key="3">
    <source>
        <dbReference type="Google" id="ProtNLM"/>
    </source>
</evidence>
<sequence>MKKISAIVWSIFSISAALQFPAFSLPLVQRSAFVDEPNCYMQNQDGSLVNLNGLCSGRAGAVTQALEQLPNEVNALEVPIAGDTCYDFATRWEAQWHYVRSTAPVGLDGDRDGEACEGLTDEIREDGQKIGTNTFTNRWGYELWRGDFESGYYLRIFFNQDIPIFSTRGFVTGAEAIDHANCYYGEACSLPRISDRDFR</sequence>
<protein>
    <recommendedName>
        <fullName evidence="3">Excalibur calcium-binding domain-containing protein</fullName>
    </recommendedName>
</protein>